<comment type="function">
    <text evidence="7">F(1)F(0) ATP synthase produces ATP from ADP in the presence of a proton or sodium gradient. F-type ATPases consist of two structural domains, F(1) containing the extramembraneous catalytic core and F(0) containing the membrane proton channel, linked together by a central stalk and a peripheral stalk. During catalysis, ATP synthesis in the catalytic domain of F(1) is coupled via a rotary mechanism of the central stalk subunits to proton translocation.</text>
</comment>
<reference evidence="8 9" key="1">
    <citation type="submission" date="2019-02" db="EMBL/GenBank/DDBJ databases">
        <title>Genomic Encyclopedia of Type Strains, Phase IV (KMG-IV): sequencing the most valuable type-strain genomes for metagenomic binning, comparative biology and taxonomic classification.</title>
        <authorList>
            <person name="Goeker M."/>
        </authorList>
    </citation>
    <scope>NUCLEOTIDE SEQUENCE [LARGE SCALE GENOMIC DNA]</scope>
    <source>
        <strain evidence="8 9">DSM 29486</strain>
    </source>
</reference>
<dbReference type="Pfam" id="PF00213">
    <property type="entry name" value="OSCP"/>
    <property type="match status" value="1"/>
</dbReference>
<keyword evidence="6 7" id="KW-0066">ATP synthesis</keyword>
<keyword evidence="3 7" id="KW-0375">Hydrogen ion transport</keyword>
<keyword evidence="7" id="KW-1003">Cell membrane</keyword>
<dbReference type="AlphaFoldDB" id="A0A4Q7P6F2"/>
<proteinExistence type="inferred from homology"/>
<dbReference type="PRINTS" id="PR00125">
    <property type="entry name" value="ATPASEDELTA"/>
</dbReference>
<evidence type="ECO:0000313" key="8">
    <source>
        <dbReference type="EMBL" id="RZS94292.1"/>
    </source>
</evidence>
<sequence>MTQTAVNYAKALYGAGVLLEEVEGAASCLRKNPQLMEALLSPVIPQGKKRRIIDRIFSENVRSFLKVLCAHHQMEEIYDISKAYRACCMSHEKRAAADLYYVTEPDPGQQQKMKEFLCRETGAREIELALIYKPELIGGFVLRTGDQEYDWSLKGRLDRLRQKLTWR</sequence>
<evidence type="ECO:0000313" key="9">
    <source>
        <dbReference type="Proteomes" id="UP000292927"/>
    </source>
</evidence>
<dbReference type="HAMAP" id="MF_01416">
    <property type="entry name" value="ATP_synth_delta_bact"/>
    <property type="match status" value="1"/>
</dbReference>
<dbReference type="GO" id="GO:0046933">
    <property type="term" value="F:proton-transporting ATP synthase activity, rotational mechanism"/>
    <property type="evidence" value="ECO:0007669"/>
    <property type="project" value="UniProtKB-UniRule"/>
</dbReference>
<keyword evidence="2 7" id="KW-0813">Transport</keyword>
<evidence type="ECO:0000256" key="4">
    <source>
        <dbReference type="ARBA" id="ARBA00023065"/>
    </source>
</evidence>
<comment type="similarity">
    <text evidence="7">Belongs to the ATPase delta chain family.</text>
</comment>
<keyword evidence="5 7" id="KW-0472">Membrane</keyword>
<dbReference type="Proteomes" id="UP000292927">
    <property type="component" value="Unassembled WGS sequence"/>
</dbReference>
<gene>
    <name evidence="7" type="primary">atpH</name>
    <name evidence="8" type="ORF">EV209_2132</name>
</gene>
<dbReference type="GO" id="GO:0045259">
    <property type="term" value="C:proton-transporting ATP synthase complex"/>
    <property type="evidence" value="ECO:0007669"/>
    <property type="project" value="UniProtKB-KW"/>
</dbReference>
<dbReference type="Gene3D" id="1.10.520.20">
    <property type="entry name" value="N-terminal domain of the delta subunit of the F1F0-ATP synthase"/>
    <property type="match status" value="1"/>
</dbReference>
<dbReference type="RefSeq" id="WP_130435411.1">
    <property type="nucleotide sequence ID" value="NZ_SGXF01000004.1"/>
</dbReference>
<dbReference type="NCBIfam" id="TIGR01145">
    <property type="entry name" value="ATP_synt_delta"/>
    <property type="match status" value="1"/>
</dbReference>
<dbReference type="PANTHER" id="PTHR11910">
    <property type="entry name" value="ATP SYNTHASE DELTA CHAIN"/>
    <property type="match status" value="1"/>
</dbReference>
<comment type="function">
    <text evidence="7">This protein is part of the stalk that links CF(0) to CF(1). It either transmits conformational changes from CF(0) to CF(1) or is implicated in proton conduction.</text>
</comment>
<keyword evidence="4 7" id="KW-0406">Ion transport</keyword>
<protein>
    <recommendedName>
        <fullName evidence="7">ATP synthase subunit delta</fullName>
    </recommendedName>
    <alternativeName>
        <fullName evidence="7">ATP synthase F(1) sector subunit delta</fullName>
    </alternativeName>
    <alternativeName>
        <fullName evidence="7">F-type ATPase subunit delta</fullName>
        <shortName evidence="7">F-ATPase subunit delta</shortName>
    </alternativeName>
</protein>
<organism evidence="8 9">
    <name type="scientific">Cuneatibacter caecimuris</name>
    <dbReference type="NCBI Taxonomy" id="1796618"/>
    <lineage>
        <taxon>Bacteria</taxon>
        <taxon>Bacillati</taxon>
        <taxon>Bacillota</taxon>
        <taxon>Clostridia</taxon>
        <taxon>Lachnospirales</taxon>
        <taxon>Lachnospiraceae</taxon>
        <taxon>Cuneatibacter</taxon>
    </lineage>
</organism>
<dbReference type="InterPro" id="IPR000711">
    <property type="entry name" value="ATPase_OSCP/dsu"/>
</dbReference>
<dbReference type="EMBL" id="SGXF01000004">
    <property type="protein sequence ID" value="RZS94292.1"/>
    <property type="molecule type" value="Genomic_DNA"/>
</dbReference>
<evidence type="ECO:0000256" key="5">
    <source>
        <dbReference type="ARBA" id="ARBA00023136"/>
    </source>
</evidence>
<evidence type="ECO:0000256" key="1">
    <source>
        <dbReference type="ARBA" id="ARBA00004370"/>
    </source>
</evidence>
<comment type="subcellular location">
    <subcellularLocation>
        <location evidence="7">Cell membrane</location>
        <topology evidence="7">Peripheral membrane protein</topology>
    </subcellularLocation>
    <subcellularLocation>
        <location evidence="1">Membrane</location>
    </subcellularLocation>
</comment>
<keyword evidence="9" id="KW-1185">Reference proteome</keyword>
<evidence type="ECO:0000256" key="3">
    <source>
        <dbReference type="ARBA" id="ARBA00022781"/>
    </source>
</evidence>
<name>A0A4Q7P6F2_9FIRM</name>
<evidence type="ECO:0000256" key="2">
    <source>
        <dbReference type="ARBA" id="ARBA00022448"/>
    </source>
</evidence>
<comment type="caution">
    <text evidence="8">The sequence shown here is derived from an EMBL/GenBank/DDBJ whole genome shotgun (WGS) entry which is preliminary data.</text>
</comment>
<evidence type="ECO:0000256" key="6">
    <source>
        <dbReference type="ARBA" id="ARBA00023310"/>
    </source>
</evidence>
<dbReference type="OrthoDB" id="9802471at2"/>
<evidence type="ECO:0000256" key="7">
    <source>
        <dbReference type="HAMAP-Rule" id="MF_01416"/>
    </source>
</evidence>
<dbReference type="InterPro" id="IPR026015">
    <property type="entry name" value="ATP_synth_OSCP/delta_N_sf"/>
</dbReference>
<accession>A0A4Q7P6F2</accession>
<dbReference type="GO" id="GO:0005886">
    <property type="term" value="C:plasma membrane"/>
    <property type="evidence" value="ECO:0007669"/>
    <property type="project" value="UniProtKB-SubCell"/>
</dbReference>
<keyword evidence="7" id="KW-0139">CF(1)</keyword>
<dbReference type="SUPFAM" id="SSF47928">
    <property type="entry name" value="N-terminal domain of the delta subunit of the F1F0-ATP synthase"/>
    <property type="match status" value="1"/>
</dbReference>